<proteinExistence type="predicted"/>
<dbReference type="EMBL" id="BJVJ01000105">
    <property type="protein sequence ID" value="GEL26680.1"/>
    <property type="molecule type" value="Genomic_DNA"/>
</dbReference>
<organism evidence="3 4">
    <name type="scientific">Pseudonocardia sulfidoxydans NBRC 16205</name>
    <dbReference type="NCBI Taxonomy" id="1223511"/>
    <lineage>
        <taxon>Bacteria</taxon>
        <taxon>Bacillati</taxon>
        <taxon>Actinomycetota</taxon>
        <taxon>Actinomycetes</taxon>
        <taxon>Pseudonocardiales</taxon>
        <taxon>Pseudonocardiaceae</taxon>
        <taxon>Pseudonocardia</taxon>
    </lineage>
</organism>
<evidence type="ECO:0000313" key="3">
    <source>
        <dbReference type="EMBL" id="GEL26680.1"/>
    </source>
</evidence>
<feature type="transmembrane region" description="Helical" evidence="2">
    <location>
        <begin position="171"/>
        <end position="190"/>
    </location>
</feature>
<dbReference type="AlphaFoldDB" id="A0A511DPE1"/>
<accession>A0A511DPE1</accession>
<keyword evidence="4" id="KW-1185">Reference proteome</keyword>
<dbReference type="SUPFAM" id="SSF55961">
    <property type="entry name" value="Bet v1-like"/>
    <property type="match status" value="1"/>
</dbReference>
<keyword evidence="2" id="KW-1133">Transmembrane helix</keyword>
<dbReference type="Gene3D" id="3.30.530.20">
    <property type="match status" value="1"/>
</dbReference>
<feature type="region of interest" description="Disordered" evidence="1">
    <location>
        <begin position="127"/>
        <end position="162"/>
    </location>
</feature>
<feature type="compositionally biased region" description="Low complexity" evidence="1">
    <location>
        <begin position="127"/>
        <end position="157"/>
    </location>
</feature>
<sequence>MARLTDTLDVAAPVDACFALLTAPPTPPRSIVLGLGGQRVEYRDATLRVVSADPSRHRVVLRAGDGEGRVSATVAAALRPAGAGTTIDLVTDLVVTGEGADVTRALLPSVARRALTDLTSSATAAAAPGAAPAQAQPAAATSGPPPAATAGPRAAAAPAPPAAVPRTRRRLLLVAAAAALAATVAAAVASRPR</sequence>
<gene>
    <name evidence="3" type="ORF">PSU4_56340</name>
</gene>
<evidence type="ECO:0000256" key="1">
    <source>
        <dbReference type="SAM" id="MobiDB-lite"/>
    </source>
</evidence>
<evidence type="ECO:0000313" key="4">
    <source>
        <dbReference type="Proteomes" id="UP000321685"/>
    </source>
</evidence>
<dbReference type="Proteomes" id="UP000321685">
    <property type="component" value="Unassembled WGS sequence"/>
</dbReference>
<evidence type="ECO:0008006" key="5">
    <source>
        <dbReference type="Google" id="ProtNLM"/>
    </source>
</evidence>
<dbReference type="RefSeq" id="WP_147115164.1">
    <property type="nucleotide sequence ID" value="NZ_BJVJ01000105.1"/>
</dbReference>
<dbReference type="OrthoDB" id="9991596at2"/>
<reference evidence="3 4" key="1">
    <citation type="submission" date="2019-07" db="EMBL/GenBank/DDBJ databases">
        <title>Whole genome shotgun sequence of Pseudonocardia sulfidoxydans NBRC 16205.</title>
        <authorList>
            <person name="Hosoyama A."/>
            <person name="Uohara A."/>
            <person name="Ohji S."/>
            <person name="Ichikawa N."/>
        </authorList>
    </citation>
    <scope>NUCLEOTIDE SEQUENCE [LARGE SCALE GENOMIC DNA]</scope>
    <source>
        <strain evidence="3 4">NBRC 16205</strain>
    </source>
</reference>
<comment type="caution">
    <text evidence="3">The sequence shown here is derived from an EMBL/GenBank/DDBJ whole genome shotgun (WGS) entry which is preliminary data.</text>
</comment>
<keyword evidence="2" id="KW-0472">Membrane</keyword>
<dbReference type="InterPro" id="IPR023393">
    <property type="entry name" value="START-like_dom_sf"/>
</dbReference>
<name>A0A511DPE1_9PSEU</name>
<keyword evidence="2" id="KW-0812">Transmembrane</keyword>
<evidence type="ECO:0000256" key="2">
    <source>
        <dbReference type="SAM" id="Phobius"/>
    </source>
</evidence>
<protein>
    <recommendedName>
        <fullName evidence="5">Carbon monoxide dehydrogenase subunit G</fullName>
    </recommendedName>
</protein>